<sequence length="167" mass="17792">MARELTVPAPKFTIPSLIGAVAGGAATIPMTLFMLTMHKVLPRWQKDALPPEKITAEATERANVSVDKPQLLGGTLVAHLGYGASMGSLYMTFARRWALPPALKGGLFGLGVWAGSYMGWLPAADFAAAGTNEPKQRNILMIIAHLIWGGVTGVLADQLLRQLGDEN</sequence>
<dbReference type="AlphaFoldDB" id="A0A401ZD30"/>
<gene>
    <name evidence="2" type="ORF">KDAU_20840</name>
</gene>
<feature type="transmembrane region" description="Helical" evidence="1">
    <location>
        <begin position="139"/>
        <end position="160"/>
    </location>
</feature>
<dbReference type="OrthoDB" id="1629003at2"/>
<keyword evidence="1" id="KW-0812">Transmembrane</keyword>
<reference evidence="3" key="1">
    <citation type="submission" date="2018-12" db="EMBL/GenBank/DDBJ databases">
        <title>Tengunoibacter tsumagoiensis gen. nov., sp. nov., Dictyobacter kobayashii sp. nov., D. alpinus sp. nov., and D. joshuensis sp. nov. and description of Dictyobacteraceae fam. nov. within the order Ktedonobacterales isolated from Tengu-no-mugimeshi.</title>
        <authorList>
            <person name="Wang C.M."/>
            <person name="Zheng Y."/>
            <person name="Sakai Y."/>
            <person name="Toyoda A."/>
            <person name="Minakuchi Y."/>
            <person name="Abe K."/>
            <person name="Yokota A."/>
            <person name="Yabe S."/>
        </authorList>
    </citation>
    <scope>NUCLEOTIDE SEQUENCE [LARGE SCALE GENOMIC DNA]</scope>
    <source>
        <strain evidence="3">S-27</strain>
    </source>
</reference>
<feature type="transmembrane region" description="Helical" evidence="1">
    <location>
        <begin position="71"/>
        <end position="93"/>
    </location>
</feature>
<organism evidence="2 3">
    <name type="scientific">Dictyobacter aurantiacus</name>
    <dbReference type="NCBI Taxonomy" id="1936993"/>
    <lineage>
        <taxon>Bacteria</taxon>
        <taxon>Bacillati</taxon>
        <taxon>Chloroflexota</taxon>
        <taxon>Ktedonobacteria</taxon>
        <taxon>Ktedonobacterales</taxon>
        <taxon>Dictyobacteraceae</taxon>
        <taxon>Dictyobacter</taxon>
    </lineage>
</organism>
<dbReference type="Proteomes" id="UP000287224">
    <property type="component" value="Unassembled WGS sequence"/>
</dbReference>
<keyword evidence="1" id="KW-1133">Transmembrane helix</keyword>
<evidence type="ECO:0000256" key="1">
    <source>
        <dbReference type="SAM" id="Phobius"/>
    </source>
</evidence>
<dbReference type="EMBL" id="BIFQ01000001">
    <property type="protein sequence ID" value="GCE04755.1"/>
    <property type="molecule type" value="Genomic_DNA"/>
</dbReference>
<feature type="transmembrane region" description="Helical" evidence="1">
    <location>
        <begin position="105"/>
        <end position="127"/>
    </location>
</feature>
<feature type="transmembrane region" description="Helical" evidence="1">
    <location>
        <begin position="12"/>
        <end position="35"/>
    </location>
</feature>
<name>A0A401ZD30_9CHLR</name>
<accession>A0A401ZD30</accession>
<dbReference type="RefSeq" id="WP_126595872.1">
    <property type="nucleotide sequence ID" value="NZ_BIFQ01000001.1"/>
</dbReference>
<proteinExistence type="predicted"/>
<evidence type="ECO:0000313" key="3">
    <source>
        <dbReference type="Proteomes" id="UP000287224"/>
    </source>
</evidence>
<protein>
    <submittedName>
        <fullName evidence="2">Membrane protein</fullName>
    </submittedName>
</protein>
<keyword evidence="1" id="KW-0472">Membrane</keyword>
<comment type="caution">
    <text evidence="2">The sequence shown here is derived from an EMBL/GenBank/DDBJ whole genome shotgun (WGS) entry which is preliminary data.</text>
</comment>
<keyword evidence="3" id="KW-1185">Reference proteome</keyword>
<evidence type="ECO:0000313" key="2">
    <source>
        <dbReference type="EMBL" id="GCE04755.1"/>
    </source>
</evidence>